<accession>A0A2U1CTC6</accession>
<evidence type="ECO:0000313" key="2">
    <source>
        <dbReference type="Proteomes" id="UP000245887"/>
    </source>
</evidence>
<sequence length="58" mass="6693">MSLLKEPLKGAFRLSCFKIVGANKKDVNGLPATRETNSLARENSVQLFSQRFKRHFRR</sequence>
<comment type="caution">
    <text evidence="1">The sequence shown here is derived from an EMBL/GenBank/DDBJ whole genome shotgun (WGS) entry which is preliminary data.</text>
</comment>
<evidence type="ECO:0000313" key="1">
    <source>
        <dbReference type="EMBL" id="PVY69818.1"/>
    </source>
</evidence>
<dbReference type="EMBL" id="QEKQ01000011">
    <property type="protein sequence ID" value="PVY69818.1"/>
    <property type="molecule type" value="Genomic_DNA"/>
</dbReference>
<organism evidence="1 2">
    <name type="scientific">Tamilnaduibacter salinus</name>
    <dbReference type="NCBI Taxonomy" id="1484056"/>
    <lineage>
        <taxon>Bacteria</taxon>
        <taxon>Pseudomonadati</taxon>
        <taxon>Pseudomonadota</taxon>
        <taxon>Gammaproteobacteria</taxon>
        <taxon>Pseudomonadales</taxon>
        <taxon>Marinobacteraceae</taxon>
        <taxon>Tamilnaduibacter</taxon>
    </lineage>
</organism>
<gene>
    <name evidence="1" type="ORF">C8D92_11146</name>
</gene>
<proteinExistence type="predicted"/>
<dbReference type="AlphaFoldDB" id="A0A2U1CTC6"/>
<reference evidence="1 2" key="1">
    <citation type="submission" date="2018-04" db="EMBL/GenBank/DDBJ databases">
        <title>Genomic Encyclopedia of Type Strains, Phase IV (KMG-IV): sequencing the most valuable type-strain genomes for metagenomic binning, comparative biology and taxonomic classification.</title>
        <authorList>
            <person name="Goeker M."/>
        </authorList>
    </citation>
    <scope>NUCLEOTIDE SEQUENCE [LARGE SCALE GENOMIC DNA]</scope>
    <source>
        <strain evidence="1 2">DSM 28688</strain>
    </source>
</reference>
<dbReference type="Proteomes" id="UP000245887">
    <property type="component" value="Unassembled WGS sequence"/>
</dbReference>
<name>A0A2U1CTC6_9GAMM</name>
<protein>
    <submittedName>
        <fullName evidence="1">Uncharacterized protein</fullName>
    </submittedName>
</protein>